<organism evidence="3 4">
    <name type="scientific">Agrocybe pediades</name>
    <dbReference type="NCBI Taxonomy" id="84607"/>
    <lineage>
        <taxon>Eukaryota</taxon>
        <taxon>Fungi</taxon>
        <taxon>Dikarya</taxon>
        <taxon>Basidiomycota</taxon>
        <taxon>Agaricomycotina</taxon>
        <taxon>Agaricomycetes</taxon>
        <taxon>Agaricomycetidae</taxon>
        <taxon>Agaricales</taxon>
        <taxon>Agaricineae</taxon>
        <taxon>Strophariaceae</taxon>
        <taxon>Agrocybe</taxon>
    </lineage>
</organism>
<feature type="compositionally biased region" description="Low complexity" evidence="1">
    <location>
        <begin position="372"/>
        <end position="382"/>
    </location>
</feature>
<sequence length="967" mass="110412">MEYVAYQSDSEGELENNVVRHIKDPIHDYIPISKSLARFIDTKQFQRLRNIKQLGTSSYVWPSACHTRFEHCLGVAFLARQMATHLQKSQPKLQITDRDVDCVEIAGLCHDLGHGPWSHVWDGMFIPRVIKDRKWRHEDGSEMMFDALVKDHKIDISEEDQKFVKALIAGEHSRTPHEKPFLFDIVANKRNGLDVDKFDYIHRDSQVIGEPIHLSLVRLVNSARVLDNQICYNIKDANHIYDICVARFKLHKTFYNHKTAKAIEYMIIDALIAADPYLKISGRIWDPKKFLYLTDSLLETIESSEAPELEEARNIVDRIRTRDTYKDVDFKVIDWPMIPTFRKEVTPANILKAIMERQSETSQLDPPTLERSISSSTVSSSVSEEDPLDESDIIVDIAVMHYGMQDKNPVDKVHFYSKRHPNRSGPAQAGVYSNLIPAHFAEGLLRVYTKKTKYFGIVQAGYRDILRNLEKRLSTEEPVEGMTPLDPMAPTPPASEPPTTPKAHSRNLSFTFAAAGNKTTPFSDNSFTTVSPSFAPASPTQGSRKVTRRKRSRDEASTSVQDAPSKKRNATHSRFEHSLGVAYLARKMVEHLGKAQPELGITPRDVALVEIAGLCHDLGHGPWSHAWDSLFMPKAIPGTTWTHEVGSEMMFDYLIKDNDIDMRPEDQEFVKALIAGDSSRTPNEKGFLFDIVANKRNGLDVDKCDYLPRDRRMVGISADHSLSRLFRTARVIDNQICYDIKEAGTVYDFFADRYKMHSKVYNHKTTKAMEYMIIDGLLAAQPYLHLAESVFNPEEYLGLTDCIMNRIQHAKEPELAEARAIFTRIPKRNLYKKIGSTIIKWKTRDFYRQNVTPERLIATAKALPPSLEGDHAASVPDLDKLKTTDIIVDFSSRNYGMKEKNPLDFVKFYSKHDPFTCRKADPKDYSSLQHEFFSEDGMSAFVKHKEYRDVMKAAYNALLKSLEVKED</sequence>
<feature type="region of interest" description="Disordered" evidence="1">
    <location>
        <begin position="523"/>
        <end position="573"/>
    </location>
</feature>
<accession>A0A8H4QSC2</accession>
<dbReference type="Pfam" id="PF19276">
    <property type="entry name" value="HD_assoc_2"/>
    <property type="match status" value="1"/>
</dbReference>
<comment type="caution">
    <text evidence="3">The sequence shown here is derived from an EMBL/GenBank/DDBJ whole genome shotgun (WGS) entry which is preliminary data.</text>
</comment>
<dbReference type="PANTHER" id="PTHR11373">
    <property type="entry name" value="DEOXYNUCLEOSIDE TRIPHOSPHATE TRIPHOSPHOHYDROLASE"/>
    <property type="match status" value="1"/>
</dbReference>
<dbReference type="InterPro" id="IPR045509">
    <property type="entry name" value="HD_assoc_2"/>
</dbReference>
<proteinExistence type="predicted"/>
<dbReference type="PANTHER" id="PTHR11373:SF4">
    <property type="entry name" value="DEOXYNUCLEOSIDE TRIPHOSPHATE TRIPHOSPHOHYDROLASE SAMHD1"/>
    <property type="match status" value="1"/>
</dbReference>
<gene>
    <name evidence="3" type="ORF">D9613_011339</name>
</gene>
<dbReference type="Proteomes" id="UP000521872">
    <property type="component" value="Unassembled WGS sequence"/>
</dbReference>
<feature type="region of interest" description="Disordered" evidence="1">
    <location>
        <begin position="475"/>
        <end position="504"/>
    </location>
</feature>
<dbReference type="GO" id="GO:0006203">
    <property type="term" value="P:dGTP catabolic process"/>
    <property type="evidence" value="ECO:0007669"/>
    <property type="project" value="TreeGrafter"/>
</dbReference>
<dbReference type="InterPro" id="IPR050135">
    <property type="entry name" value="dGTPase-like"/>
</dbReference>
<dbReference type="Pfam" id="PF01966">
    <property type="entry name" value="HD"/>
    <property type="match status" value="2"/>
</dbReference>
<evidence type="ECO:0000313" key="4">
    <source>
        <dbReference type="Proteomes" id="UP000521872"/>
    </source>
</evidence>
<dbReference type="AlphaFoldDB" id="A0A8H4QSC2"/>
<feature type="region of interest" description="Disordered" evidence="1">
    <location>
        <begin position="358"/>
        <end position="387"/>
    </location>
</feature>
<protein>
    <recommendedName>
        <fullName evidence="2">HD domain-containing protein</fullName>
    </recommendedName>
</protein>
<dbReference type="GO" id="GO:0005634">
    <property type="term" value="C:nucleus"/>
    <property type="evidence" value="ECO:0007669"/>
    <property type="project" value="TreeGrafter"/>
</dbReference>
<evidence type="ECO:0000313" key="3">
    <source>
        <dbReference type="EMBL" id="KAF4616074.1"/>
    </source>
</evidence>
<dbReference type="PROSITE" id="PS51831">
    <property type="entry name" value="HD"/>
    <property type="match status" value="2"/>
</dbReference>
<feature type="domain" description="HD" evidence="2">
    <location>
        <begin position="574"/>
        <end position="707"/>
    </location>
</feature>
<feature type="domain" description="HD" evidence="2">
    <location>
        <begin position="68"/>
        <end position="201"/>
    </location>
</feature>
<dbReference type="InterPro" id="IPR003607">
    <property type="entry name" value="HD/PDEase_dom"/>
</dbReference>
<dbReference type="InterPro" id="IPR006674">
    <property type="entry name" value="HD_domain"/>
</dbReference>
<dbReference type="Gene3D" id="1.10.3210.10">
    <property type="entry name" value="Hypothetical protein af1432"/>
    <property type="match status" value="2"/>
</dbReference>
<dbReference type="Gene3D" id="3.30.70.2760">
    <property type="match status" value="2"/>
</dbReference>
<dbReference type="SUPFAM" id="SSF109604">
    <property type="entry name" value="HD-domain/PDEase-like"/>
    <property type="match status" value="2"/>
</dbReference>
<dbReference type="SMART" id="SM00471">
    <property type="entry name" value="HDc"/>
    <property type="match status" value="2"/>
</dbReference>
<dbReference type="EMBL" id="JAACJL010000032">
    <property type="protein sequence ID" value="KAF4616074.1"/>
    <property type="molecule type" value="Genomic_DNA"/>
</dbReference>
<evidence type="ECO:0000256" key="1">
    <source>
        <dbReference type="SAM" id="MobiDB-lite"/>
    </source>
</evidence>
<keyword evidence="4" id="KW-1185">Reference proteome</keyword>
<feature type="compositionally biased region" description="Pro residues" evidence="1">
    <location>
        <begin position="487"/>
        <end position="500"/>
    </location>
</feature>
<name>A0A8H4QSC2_9AGAR</name>
<evidence type="ECO:0000259" key="2">
    <source>
        <dbReference type="PROSITE" id="PS51831"/>
    </source>
</evidence>
<dbReference type="GO" id="GO:0008832">
    <property type="term" value="F:dGTPase activity"/>
    <property type="evidence" value="ECO:0007669"/>
    <property type="project" value="TreeGrafter"/>
</dbReference>
<dbReference type="CDD" id="cd00077">
    <property type="entry name" value="HDc"/>
    <property type="match status" value="2"/>
</dbReference>
<feature type="compositionally biased region" description="Polar residues" evidence="1">
    <location>
        <begin position="523"/>
        <end position="544"/>
    </location>
</feature>
<reference evidence="3 4" key="1">
    <citation type="submission" date="2019-12" db="EMBL/GenBank/DDBJ databases">
        <authorList>
            <person name="Floudas D."/>
            <person name="Bentzer J."/>
            <person name="Ahren D."/>
            <person name="Johansson T."/>
            <person name="Persson P."/>
            <person name="Tunlid A."/>
        </authorList>
    </citation>
    <scope>NUCLEOTIDE SEQUENCE [LARGE SCALE GENOMIC DNA]</scope>
    <source>
        <strain evidence="3 4">CBS 102.39</strain>
    </source>
</reference>